<name>F4KKL2_PORAD</name>
<proteinExistence type="predicted"/>
<dbReference type="STRING" id="879243.Poras_0994"/>
<accession>F4KKL2</accession>
<protein>
    <submittedName>
        <fullName evidence="1">Uncharacterized protein</fullName>
    </submittedName>
</protein>
<dbReference type="HOGENOM" id="CLU_2918740_0_0_10"/>
<dbReference type="AlphaFoldDB" id="F4KKL2"/>
<dbReference type="EMBL" id="CP002689">
    <property type="protein sequence ID" value="AEE12937.1"/>
    <property type="molecule type" value="Genomic_DNA"/>
</dbReference>
<keyword evidence="2" id="KW-1185">Reference proteome</keyword>
<evidence type="ECO:0000313" key="1">
    <source>
        <dbReference type="EMBL" id="AEE12937.1"/>
    </source>
</evidence>
<gene>
    <name evidence="1" type="ordered locus">Poras_0994</name>
</gene>
<dbReference type="Proteomes" id="UP000006545">
    <property type="component" value="Chromosome"/>
</dbReference>
<organism evidence="1 2">
    <name type="scientific">Porphyromonas asaccharolytica (strain ATCC 25260 / DSM 20707 / BCRC 10618 / CCUG 7834 / JCM 6326 / LMG 13178 / VPI 4198 / B440)</name>
    <name type="common">Bacteroides asaccharolyticus</name>
    <dbReference type="NCBI Taxonomy" id="879243"/>
    <lineage>
        <taxon>Bacteria</taxon>
        <taxon>Pseudomonadati</taxon>
        <taxon>Bacteroidota</taxon>
        <taxon>Bacteroidia</taxon>
        <taxon>Bacteroidales</taxon>
        <taxon>Porphyromonadaceae</taxon>
        <taxon>Porphyromonas</taxon>
    </lineage>
</organism>
<sequence length="61" mass="6905">MANIPKRAKIISLHALLLYISSELNKGLSKKTCTRFAFFGYISETTCTHFGAFEYISERGE</sequence>
<dbReference type="KEGG" id="pah:Poras_0994"/>
<evidence type="ECO:0000313" key="2">
    <source>
        <dbReference type="Proteomes" id="UP000006545"/>
    </source>
</evidence>
<reference evidence="2" key="1">
    <citation type="submission" date="2011-04" db="EMBL/GenBank/DDBJ databases">
        <title>The complete genome of Porphyromonas asaccharolytica DSM 20707.</title>
        <authorList>
            <person name="Lucas S."/>
            <person name="Han J."/>
            <person name="Lapidus A."/>
            <person name="Bruce D."/>
            <person name="Goodwin L."/>
            <person name="Pitluck S."/>
            <person name="Peters L."/>
            <person name="Kyrpides N."/>
            <person name="Mavromatis K."/>
            <person name="Ivanova N."/>
            <person name="Ovchinnikova G."/>
            <person name="Pagani I."/>
            <person name="Lu M."/>
            <person name="Detter J.C."/>
            <person name="Tapia R."/>
            <person name="Han C."/>
            <person name="Land M."/>
            <person name="Hauser L."/>
            <person name="Markowitz V."/>
            <person name="Cheng J.-F."/>
            <person name="Hugenholtz P."/>
            <person name="Woyke T."/>
            <person name="Wu D."/>
            <person name="Gronow S."/>
            <person name="Wellnitz S."/>
            <person name="Brambilla E."/>
            <person name="Klenk H.-P."/>
            <person name="Eisen J.A."/>
        </authorList>
    </citation>
    <scope>NUCLEOTIDE SEQUENCE [LARGE SCALE GENOMIC DNA]</scope>
    <source>
        <strain evidence="2">ATCC 25260 / DSM 20707 / VPI 4198</strain>
    </source>
</reference>